<evidence type="ECO:0000256" key="6">
    <source>
        <dbReference type="ARBA" id="ARBA00023027"/>
    </source>
</evidence>
<evidence type="ECO:0000256" key="12">
    <source>
        <dbReference type="PIRSR" id="PIRSR601088-4"/>
    </source>
</evidence>
<dbReference type="HOGENOM" id="CLU_045951_1_1_9"/>
<dbReference type="InterPro" id="IPR022616">
    <property type="entry name" value="Glyco_hydro_4_C"/>
</dbReference>
<reference evidence="15 16" key="1">
    <citation type="journal article" date="2011" name="J. Bacteriol.">
        <title>Complete genome of the cellulolytic ruminal bacterium Ruminococcus albus 7.</title>
        <authorList>
            <person name="Suen G."/>
            <person name="Stevenson D.M."/>
            <person name="Bruce D.C."/>
            <person name="Chertkov O."/>
            <person name="Copeland A."/>
            <person name="Cheng J.F."/>
            <person name="Detter C."/>
            <person name="Detter J.C."/>
            <person name="Goodwin L.A."/>
            <person name="Han C.S."/>
            <person name="Hauser L.J."/>
            <person name="Ivanova N.N."/>
            <person name="Kyrpides N.C."/>
            <person name="Land M.L."/>
            <person name="Lapidus A."/>
            <person name="Lucas S."/>
            <person name="Ovchinnikova G."/>
            <person name="Pitluck S."/>
            <person name="Tapia R."/>
            <person name="Woyke T."/>
            <person name="Boyum J."/>
            <person name="Mead D."/>
            <person name="Weimer P.J."/>
        </authorList>
    </citation>
    <scope>NUCLEOTIDE SEQUENCE [LARGE SCALE GENOMIC DNA]</scope>
    <source>
        <strain evidence="16">ATCC 27210 / DSM 20455 / JCM 14654 / NCDO 2250 / 7</strain>
    </source>
</reference>
<evidence type="ECO:0000256" key="3">
    <source>
        <dbReference type="ARBA" id="ARBA00011881"/>
    </source>
</evidence>
<keyword evidence="8" id="KW-0119">Carbohydrate metabolism</keyword>
<evidence type="ECO:0000256" key="8">
    <source>
        <dbReference type="ARBA" id="ARBA00023277"/>
    </source>
</evidence>
<evidence type="ECO:0000313" key="16">
    <source>
        <dbReference type="Proteomes" id="UP000006919"/>
    </source>
</evidence>
<dbReference type="Pfam" id="PF02056">
    <property type="entry name" value="Glyco_hydro_4"/>
    <property type="match status" value="1"/>
</dbReference>
<evidence type="ECO:0000256" key="5">
    <source>
        <dbReference type="ARBA" id="ARBA00022801"/>
    </source>
</evidence>
<evidence type="ECO:0000313" key="15">
    <source>
        <dbReference type="EMBL" id="ADU22671.1"/>
    </source>
</evidence>
<dbReference type="STRING" id="697329.Rumal_2185"/>
<dbReference type="InterPro" id="IPR036291">
    <property type="entry name" value="NAD(P)-bd_dom_sf"/>
</dbReference>
<evidence type="ECO:0000256" key="13">
    <source>
        <dbReference type="RuleBase" id="RU361152"/>
    </source>
</evidence>
<keyword evidence="11" id="KW-0408">Iron</keyword>
<proteinExistence type="inferred from homology"/>
<dbReference type="Gene3D" id="3.90.1820.10">
    <property type="entry name" value="AglA-like glucosidase"/>
    <property type="match status" value="1"/>
</dbReference>
<keyword evidence="7 11" id="KW-0464">Manganese</keyword>
<evidence type="ECO:0000259" key="14">
    <source>
        <dbReference type="Pfam" id="PF11975"/>
    </source>
</evidence>
<dbReference type="AlphaFoldDB" id="E6UC49"/>
<dbReference type="PANTHER" id="PTHR32092">
    <property type="entry name" value="6-PHOSPHO-BETA-GLUCOSIDASE-RELATED"/>
    <property type="match status" value="1"/>
</dbReference>
<dbReference type="GO" id="GO:0046872">
    <property type="term" value="F:metal ion binding"/>
    <property type="evidence" value="ECO:0007669"/>
    <property type="project" value="UniProtKB-KW"/>
</dbReference>
<evidence type="ECO:0000256" key="2">
    <source>
        <dbReference type="ARBA" id="ARBA00010141"/>
    </source>
</evidence>
<keyword evidence="4 11" id="KW-0479">Metal-binding</keyword>
<feature type="binding site" evidence="11">
    <location>
        <position position="172"/>
    </location>
    <ligand>
        <name>Mn(2+)</name>
        <dbReference type="ChEBI" id="CHEBI:29035"/>
    </ligand>
</feature>
<feature type="site" description="Increases basicity of active site Tyr" evidence="12">
    <location>
        <position position="112"/>
    </location>
</feature>
<evidence type="ECO:0000256" key="4">
    <source>
        <dbReference type="ARBA" id="ARBA00022723"/>
    </source>
</evidence>
<dbReference type="GO" id="GO:0016616">
    <property type="term" value="F:oxidoreductase activity, acting on the CH-OH group of donors, NAD or NADP as acceptor"/>
    <property type="evidence" value="ECO:0007669"/>
    <property type="project" value="InterPro"/>
</dbReference>
<accession>E6UC49</accession>
<comment type="cofactor">
    <cofactor evidence="13">
        <name>NAD(+)</name>
        <dbReference type="ChEBI" id="CHEBI:57540"/>
    </cofactor>
    <text evidence="13">Binds 1 NAD(+) per subunit.</text>
</comment>
<dbReference type="EMBL" id="CP002403">
    <property type="protein sequence ID" value="ADU22671.1"/>
    <property type="molecule type" value="Genomic_DNA"/>
</dbReference>
<keyword evidence="11" id="KW-0533">Nickel</keyword>
<dbReference type="GO" id="GO:0004553">
    <property type="term" value="F:hydrolase activity, hydrolyzing O-glycosyl compounds"/>
    <property type="evidence" value="ECO:0007669"/>
    <property type="project" value="InterPro"/>
</dbReference>
<evidence type="ECO:0000256" key="11">
    <source>
        <dbReference type="PIRSR" id="PIRSR601088-3"/>
    </source>
</evidence>
<evidence type="ECO:0000256" key="9">
    <source>
        <dbReference type="ARBA" id="ARBA00023295"/>
    </source>
</evidence>
<comment type="cofactor">
    <cofactor evidence="1">
        <name>Mn(2+)</name>
        <dbReference type="ChEBI" id="CHEBI:29035"/>
    </cofactor>
</comment>
<protein>
    <submittedName>
        <fullName evidence="15">Glycoside hydrolase family 4</fullName>
    </submittedName>
</protein>
<dbReference type="InterPro" id="IPR015955">
    <property type="entry name" value="Lactate_DH/Glyco_Ohase_4_C"/>
</dbReference>
<sequence length="468" mass="52685">MKTIKIAYIGGGSKMWARVFMNDLALTEGLGGEIALYDIDFEAAELNRRIGEKINACNDTITKWDYKVYPDIGSALDGADFVICSILPGTFDEMEYDVHLPEKYGIYQSVGDTVGPGGVLRAMRTVPIYEGFAKAIKKYCPDAWVINLTNPMTACTKTLYDVFPEIKAFGCCHEVFHAQEFLCCVVSDMLVIPRPSRQEINIDACGVNHFTWITEANYKGTDLFSLLPAFIDKYYESGYCEREGVAPDGFKNDPFLYGNKVKMDLFRRFGILAAAGDRHLVEFMNSAWYIKDKASVDKWLYHLTEVSYRKKDMAEKIARSHRLADGTESISLNRSDEEVVELMKALLGLIPPKVSNANVPNVGQMPQMPLGSVVETNCVFSHNSLKPITSRKLPEDVSALVLRNALNIENTYYGIKNRDLNRLFEAFIAQPLCSALSITEARELFSSMVDGTRYYLEPWFSDKELTLC</sequence>
<dbReference type="Proteomes" id="UP000006919">
    <property type="component" value="Chromosome"/>
</dbReference>
<dbReference type="PANTHER" id="PTHR32092:SF2">
    <property type="entry name" value="ALPHA-GALACTURONIDASE"/>
    <property type="match status" value="1"/>
</dbReference>
<feature type="binding site" evidence="11">
    <location>
        <position position="209"/>
    </location>
    <ligand>
        <name>Mn(2+)</name>
        <dbReference type="ChEBI" id="CHEBI:29035"/>
    </ligand>
</feature>
<dbReference type="GO" id="GO:0005975">
    <property type="term" value="P:carbohydrate metabolic process"/>
    <property type="evidence" value="ECO:0007669"/>
    <property type="project" value="InterPro"/>
</dbReference>
<dbReference type="eggNOG" id="COG1486">
    <property type="taxonomic scope" value="Bacteria"/>
</dbReference>
<comment type="subunit">
    <text evidence="3">Homotetramer.</text>
</comment>
<name>E6UC49_RUMA7</name>
<organism evidence="15 16">
    <name type="scientific">Ruminococcus albus (strain ATCC 27210 / DSM 20455 / JCM 14654 / NCDO 2250 / 7)</name>
    <dbReference type="NCBI Taxonomy" id="697329"/>
    <lineage>
        <taxon>Bacteria</taxon>
        <taxon>Bacillati</taxon>
        <taxon>Bacillota</taxon>
        <taxon>Clostridia</taxon>
        <taxon>Eubacteriales</taxon>
        <taxon>Oscillospiraceae</taxon>
        <taxon>Ruminococcus</taxon>
    </lineage>
</organism>
<dbReference type="InterPro" id="IPR001088">
    <property type="entry name" value="Glyco_hydro_4"/>
</dbReference>
<feature type="binding site" evidence="10">
    <location>
        <position position="150"/>
    </location>
    <ligand>
        <name>substrate</name>
    </ligand>
</feature>
<evidence type="ECO:0000256" key="1">
    <source>
        <dbReference type="ARBA" id="ARBA00001936"/>
    </source>
</evidence>
<keyword evidence="11" id="KW-0170">Cobalt</keyword>
<gene>
    <name evidence="15" type="ordered locus">Rumal_2185</name>
</gene>
<evidence type="ECO:0000256" key="7">
    <source>
        <dbReference type="ARBA" id="ARBA00023211"/>
    </source>
</evidence>
<evidence type="ECO:0000256" key="10">
    <source>
        <dbReference type="PIRSR" id="PIRSR601088-2"/>
    </source>
</evidence>
<dbReference type="SUPFAM" id="SSF51735">
    <property type="entry name" value="NAD(P)-binding Rossmann-fold domains"/>
    <property type="match status" value="1"/>
</dbReference>
<keyword evidence="6 13" id="KW-0520">NAD</keyword>
<keyword evidence="5 13" id="KW-0378">Hydrolase</keyword>
<dbReference type="InterPro" id="IPR053715">
    <property type="entry name" value="GH4_Enzyme_sf"/>
</dbReference>
<dbReference type="KEGG" id="ral:Rumal_2185"/>
<dbReference type="SUPFAM" id="SSF56327">
    <property type="entry name" value="LDH C-terminal domain-like"/>
    <property type="match status" value="1"/>
</dbReference>
<keyword evidence="9 13" id="KW-0326">Glycosidase</keyword>
<dbReference type="PRINTS" id="PR00732">
    <property type="entry name" value="GLHYDRLASE4"/>
</dbReference>
<feature type="domain" description="Glycosyl hydrolase family 4 C-terminal" evidence="14">
    <location>
        <begin position="205"/>
        <end position="432"/>
    </location>
</feature>
<comment type="similarity">
    <text evidence="2 13">Belongs to the glycosyl hydrolase 4 family.</text>
</comment>
<dbReference type="Pfam" id="PF11975">
    <property type="entry name" value="Glyco_hydro_4C"/>
    <property type="match status" value="1"/>
</dbReference>
<dbReference type="RefSeq" id="WP_013498828.1">
    <property type="nucleotide sequence ID" value="NC_014833.1"/>
</dbReference>